<dbReference type="InterPro" id="IPR017825">
    <property type="entry name" value="Lycopene_cyclase_dom"/>
</dbReference>
<sequence>MMRYTYLLVDFFTIIVPLLFSFHPRLQFHKTWKAFFPAVVVTGVLFVIWDIYFTHLGVWGFNPDYILGANFLGLPLEELLFFLCIPYSCVFTYHCLTQLLKLQLPKPAEDVLTLAFVFLGVFGGIYYWGSLYTASTGLVMVGLLILARFVLKVRWLGKFYLVYLVLLIPFCIVNGILTGTGLDAPVVWYNAKHIIGLRIMTIPFEDVFYGLNLILLNLLIYNWRKDKYANSLNENAKGKV</sequence>
<comment type="subcellular location">
    <subcellularLocation>
        <location evidence="1">Membrane</location>
        <topology evidence="1">Multi-pass membrane protein</topology>
    </subcellularLocation>
</comment>
<evidence type="ECO:0000256" key="1">
    <source>
        <dbReference type="ARBA" id="ARBA00004141"/>
    </source>
</evidence>
<reference evidence="10 11" key="1">
    <citation type="submission" date="2019-04" db="EMBL/GenBank/DDBJ databases">
        <title>Pedobacter sp. RP-3-22 sp. nov., isolated from Arctic soil.</title>
        <authorList>
            <person name="Dahal R.H."/>
            <person name="Kim D.-U."/>
        </authorList>
    </citation>
    <scope>NUCLEOTIDE SEQUENCE [LARGE SCALE GENOMIC DNA]</scope>
    <source>
        <strain evidence="10 11">RP-3-22</strain>
    </source>
</reference>
<evidence type="ECO:0000256" key="2">
    <source>
        <dbReference type="ARBA" id="ARBA00004829"/>
    </source>
</evidence>
<dbReference type="AlphaFoldDB" id="A0A4U1CQV5"/>
<feature type="domain" description="Lycopene cyclase" evidence="9">
    <location>
        <begin position="4"/>
        <end position="96"/>
    </location>
</feature>
<evidence type="ECO:0000259" key="9">
    <source>
        <dbReference type="Pfam" id="PF18916"/>
    </source>
</evidence>
<accession>A0A4U1CQV5</accession>
<keyword evidence="7" id="KW-0413">Isomerase</keyword>
<feature type="transmembrane region" description="Helical" evidence="8">
    <location>
        <begin position="79"/>
        <end position="99"/>
    </location>
</feature>
<evidence type="ECO:0000256" key="3">
    <source>
        <dbReference type="ARBA" id="ARBA00022692"/>
    </source>
</evidence>
<dbReference type="GO" id="GO:0016117">
    <property type="term" value="P:carotenoid biosynthetic process"/>
    <property type="evidence" value="ECO:0007669"/>
    <property type="project" value="UniProtKB-KW"/>
</dbReference>
<evidence type="ECO:0000256" key="7">
    <source>
        <dbReference type="ARBA" id="ARBA00023235"/>
    </source>
</evidence>
<feature type="transmembrane region" description="Helical" evidence="8">
    <location>
        <begin position="34"/>
        <end position="59"/>
    </location>
</feature>
<proteinExistence type="predicted"/>
<dbReference type="NCBIfam" id="TIGR03462">
    <property type="entry name" value="CarR_dom_SF"/>
    <property type="match status" value="2"/>
</dbReference>
<evidence type="ECO:0000313" key="10">
    <source>
        <dbReference type="EMBL" id="TKC10507.1"/>
    </source>
</evidence>
<feature type="transmembrane region" description="Helical" evidence="8">
    <location>
        <begin position="134"/>
        <end position="151"/>
    </location>
</feature>
<evidence type="ECO:0000256" key="4">
    <source>
        <dbReference type="ARBA" id="ARBA00022746"/>
    </source>
</evidence>
<dbReference type="OrthoDB" id="5195186at2"/>
<dbReference type="GO" id="GO:0045436">
    <property type="term" value="F:lycopene beta cyclase activity"/>
    <property type="evidence" value="ECO:0007669"/>
    <property type="project" value="UniProtKB-ARBA"/>
</dbReference>
<comment type="pathway">
    <text evidence="2">Carotenoid biosynthesis.</text>
</comment>
<keyword evidence="5 8" id="KW-1133">Transmembrane helix</keyword>
<feature type="transmembrane region" description="Helical" evidence="8">
    <location>
        <begin position="160"/>
        <end position="182"/>
    </location>
</feature>
<comment type="caution">
    <text evidence="10">The sequence shown here is derived from an EMBL/GenBank/DDBJ whole genome shotgun (WGS) entry which is preliminary data.</text>
</comment>
<keyword evidence="6 8" id="KW-0472">Membrane</keyword>
<dbReference type="Pfam" id="PF18916">
    <property type="entry name" value="Lycopene_cyc"/>
    <property type="match status" value="2"/>
</dbReference>
<dbReference type="GO" id="GO:0016872">
    <property type="term" value="F:intramolecular lyase activity"/>
    <property type="evidence" value="ECO:0007669"/>
    <property type="project" value="InterPro"/>
</dbReference>
<evidence type="ECO:0000256" key="6">
    <source>
        <dbReference type="ARBA" id="ARBA00023136"/>
    </source>
</evidence>
<feature type="transmembrane region" description="Helical" evidence="8">
    <location>
        <begin position="111"/>
        <end position="128"/>
    </location>
</feature>
<evidence type="ECO:0000313" key="11">
    <source>
        <dbReference type="Proteomes" id="UP000309488"/>
    </source>
</evidence>
<dbReference type="RefSeq" id="WP_136840413.1">
    <property type="nucleotide sequence ID" value="NZ_SWBR01000002.1"/>
</dbReference>
<gene>
    <name evidence="10" type="ORF">FA048_10000</name>
</gene>
<evidence type="ECO:0000256" key="8">
    <source>
        <dbReference type="SAM" id="Phobius"/>
    </source>
</evidence>
<feature type="domain" description="Lycopene cyclase" evidence="9">
    <location>
        <begin position="130"/>
        <end position="223"/>
    </location>
</feature>
<dbReference type="GO" id="GO:0016020">
    <property type="term" value="C:membrane"/>
    <property type="evidence" value="ECO:0007669"/>
    <property type="project" value="UniProtKB-SubCell"/>
</dbReference>
<feature type="transmembrane region" description="Helical" evidence="8">
    <location>
        <begin position="6"/>
        <end position="22"/>
    </location>
</feature>
<evidence type="ECO:0000256" key="5">
    <source>
        <dbReference type="ARBA" id="ARBA00022989"/>
    </source>
</evidence>
<name>A0A4U1CQV5_9SPHI</name>
<protein>
    <submittedName>
        <fullName evidence="10">Lycopene cyclase domain-containing protein</fullName>
    </submittedName>
</protein>
<dbReference type="EMBL" id="SWBR01000002">
    <property type="protein sequence ID" value="TKC10507.1"/>
    <property type="molecule type" value="Genomic_DNA"/>
</dbReference>
<keyword evidence="4" id="KW-0125">Carotenoid biosynthesis</keyword>
<keyword evidence="11" id="KW-1185">Reference proteome</keyword>
<keyword evidence="3 8" id="KW-0812">Transmembrane</keyword>
<organism evidence="10 11">
    <name type="scientific">Pedobacter polaris</name>
    <dbReference type="NCBI Taxonomy" id="2571273"/>
    <lineage>
        <taxon>Bacteria</taxon>
        <taxon>Pseudomonadati</taxon>
        <taxon>Bacteroidota</taxon>
        <taxon>Sphingobacteriia</taxon>
        <taxon>Sphingobacteriales</taxon>
        <taxon>Sphingobacteriaceae</taxon>
        <taxon>Pedobacter</taxon>
    </lineage>
</organism>
<feature type="transmembrane region" description="Helical" evidence="8">
    <location>
        <begin position="207"/>
        <end position="223"/>
    </location>
</feature>
<dbReference type="Proteomes" id="UP000309488">
    <property type="component" value="Unassembled WGS sequence"/>
</dbReference>